<keyword evidence="2" id="KW-1185">Reference proteome</keyword>
<evidence type="ECO:0000313" key="2">
    <source>
        <dbReference type="Proteomes" id="UP000076532"/>
    </source>
</evidence>
<proteinExistence type="predicted"/>
<name>A0A166S6S5_9AGAM</name>
<accession>A0A166S6S5</accession>
<sequence length="109" mass="12631">MKDQAVDSEDRGDVYEDMCAIDRDTRGLSVETGGDHALRLEFLEYDPSLPIWTLRASHSLTVLLLGSSRQTLPAITHFFLWHSEDIWVVIKTARTEKYQDPHYQKIARR</sequence>
<evidence type="ECO:0000313" key="1">
    <source>
        <dbReference type="EMBL" id="KZP29080.1"/>
    </source>
</evidence>
<dbReference type="AlphaFoldDB" id="A0A166S6S5"/>
<reference evidence="1 2" key="1">
    <citation type="journal article" date="2016" name="Mol. Biol. Evol.">
        <title>Comparative Genomics of Early-Diverging Mushroom-Forming Fungi Provides Insights into the Origins of Lignocellulose Decay Capabilities.</title>
        <authorList>
            <person name="Nagy L.G."/>
            <person name="Riley R."/>
            <person name="Tritt A."/>
            <person name="Adam C."/>
            <person name="Daum C."/>
            <person name="Floudas D."/>
            <person name="Sun H."/>
            <person name="Yadav J.S."/>
            <person name="Pangilinan J."/>
            <person name="Larsson K.H."/>
            <person name="Matsuura K."/>
            <person name="Barry K."/>
            <person name="Labutti K."/>
            <person name="Kuo R."/>
            <person name="Ohm R.A."/>
            <person name="Bhattacharya S.S."/>
            <person name="Shirouzu T."/>
            <person name="Yoshinaga Y."/>
            <person name="Martin F.M."/>
            <person name="Grigoriev I.V."/>
            <person name="Hibbett D.S."/>
        </authorList>
    </citation>
    <scope>NUCLEOTIDE SEQUENCE [LARGE SCALE GENOMIC DNA]</scope>
    <source>
        <strain evidence="1 2">CBS 109695</strain>
    </source>
</reference>
<dbReference type="Proteomes" id="UP000076532">
    <property type="component" value="Unassembled WGS sequence"/>
</dbReference>
<organism evidence="1 2">
    <name type="scientific">Athelia psychrophila</name>
    <dbReference type="NCBI Taxonomy" id="1759441"/>
    <lineage>
        <taxon>Eukaryota</taxon>
        <taxon>Fungi</taxon>
        <taxon>Dikarya</taxon>
        <taxon>Basidiomycota</taxon>
        <taxon>Agaricomycotina</taxon>
        <taxon>Agaricomycetes</taxon>
        <taxon>Agaricomycetidae</taxon>
        <taxon>Atheliales</taxon>
        <taxon>Atheliaceae</taxon>
        <taxon>Athelia</taxon>
    </lineage>
</organism>
<gene>
    <name evidence="1" type="ORF">FIBSPDRAFT_947086</name>
</gene>
<dbReference type="EMBL" id="KV417500">
    <property type="protein sequence ID" value="KZP29080.1"/>
    <property type="molecule type" value="Genomic_DNA"/>
</dbReference>
<protein>
    <submittedName>
        <fullName evidence="1">Uncharacterized protein</fullName>
    </submittedName>
</protein>